<dbReference type="PANTHER" id="PTHR33164">
    <property type="entry name" value="TRANSCRIPTIONAL REGULATOR, MARR FAMILY"/>
    <property type="match status" value="1"/>
</dbReference>
<dbReference type="SMART" id="SM00347">
    <property type="entry name" value="HTH_MARR"/>
    <property type="match status" value="1"/>
</dbReference>
<dbReference type="Gene3D" id="1.10.10.10">
    <property type="entry name" value="Winged helix-like DNA-binding domain superfamily/Winged helix DNA-binding domain"/>
    <property type="match status" value="1"/>
</dbReference>
<dbReference type="PRINTS" id="PR00598">
    <property type="entry name" value="HTHMARR"/>
</dbReference>
<dbReference type="InterPro" id="IPR000835">
    <property type="entry name" value="HTH_MarR-typ"/>
</dbReference>
<dbReference type="Pfam" id="PF12802">
    <property type="entry name" value="MarR_2"/>
    <property type="match status" value="1"/>
</dbReference>
<accession>A0A5F2EPS1</accession>
<dbReference type="Proteomes" id="UP000244384">
    <property type="component" value="Chromosome"/>
</dbReference>
<dbReference type="InterPro" id="IPR036390">
    <property type="entry name" value="WH_DNA-bd_sf"/>
</dbReference>
<dbReference type="InterPro" id="IPR039422">
    <property type="entry name" value="MarR/SlyA-like"/>
</dbReference>
<evidence type="ECO:0000313" key="1">
    <source>
        <dbReference type="EMBL" id="AWB92240.1"/>
    </source>
</evidence>
<protein>
    <submittedName>
        <fullName evidence="1">MarR family transcriptional regulator</fullName>
    </submittedName>
</protein>
<accession>A0A2S0WLU5</accession>
<proteinExistence type="predicted"/>
<dbReference type="GO" id="GO:0006950">
    <property type="term" value="P:response to stress"/>
    <property type="evidence" value="ECO:0007669"/>
    <property type="project" value="TreeGrafter"/>
</dbReference>
<dbReference type="OrthoDB" id="122135at2"/>
<name>A0A2S0WLU5_9ACTN</name>
<sequence length="149" mass="16814">MTSELPAGLDVDFELTRFVRRVRARSLRSLGEIHPRLDYGSFTFLLLICDAPDGIRGSEIAEELGVHKSTASRAIASMEKLGLITRIPDPDDGRAHLLVARPETEARVAEYRRNSHERLLALLDDWTPEEVAVFARSLTRLNDRAETEF</sequence>
<dbReference type="AlphaFoldDB" id="A0A2S0WLU5"/>
<dbReference type="EMBL" id="CP026952">
    <property type="protein sequence ID" value="AWB92240.1"/>
    <property type="molecule type" value="Genomic_DNA"/>
</dbReference>
<dbReference type="PROSITE" id="PS50995">
    <property type="entry name" value="HTH_MARR_2"/>
    <property type="match status" value="1"/>
</dbReference>
<dbReference type="PANTHER" id="PTHR33164:SF57">
    <property type="entry name" value="MARR-FAMILY TRANSCRIPTIONAL REGULATOR"/>
    <property type="match status" value="1"/>
</dbReference>
<keyword evidence="2" id="KW-1185">Reference proteome</keyword>
<dbReference type="InterPro" id="IPR036388">
    <property type="entry name" value="WH-like_DNA-bd_sf"/>
</dbReference>
<gene>
    <name evidence="1" type="ORF">C3E78_08510</name>
</gene>
<dbReference type="GO" id="GO:0003700">
    <property type="term" value="F:DNA-binding transcription factor activity"/>
    <property type="evidence" value="ECO:0007669"/>
    <property type="project" value="InterPro"/>
</dbReference>
<evidence type="ECO:0000313" key="2">
    <source>
        <dbReference type="Proteomes" id="UP000244384"/>
    </source>
</evidence>
<organism evidence="1 2">
    <name type="scientific">Aeromicrobium chenweiae</name>
    <dbReference type="NCBI Taxonomy" id="2079793"/>
    <lineage>
        <taxon>Bacteria</taxon>
        <taxon>Bacillati</taxon>
        <taxon>Actinomycetota</taxon>
        <taxon>Actinomycetes</taxon>
        <taxon>Propionibacteriales</taxon>
        <taxon>Nocardioidaceae</taxon>
        <taxon>Aeromicrobium</taxon>
    </lineage>
</organism>
<dbReference type="RefSeq" id="WP_108577885.1">
    <property type="nucleotide sequence ID" value="NZ_CP026952.1"/>
</dbReference>
<dbReference type="KEGG" id="aez:C3E78_08510"/>
<dbReference type="SUPFAM" id="SSF46785">
    <property type="entry name" value="Winged helix' DNA-binding domain"/>
    <property type="match status" value="1"/>
</dbReference>
<reference evidence="2" key="1">
    <citation type="submission" date="2018-01" db="EMBL/GenBank/DDBJ databases">
        <authorList>
            <person name="Li J."/>
        </authorList>
    </citation>
    <scope>NUCLEOTIDE SEQUENCE [LARGE SCALE GENOMIC DNA]</scope>
    <source>
        <strain evidence="2">592</strain>
    </source>
</reference>